<dbReference type="GO" id="GO:0005525">
    <property type="term" value="F:GTP binding"/>
    <property type="evidence" value="ECO:0007669"/>
    <property type="project" value="UniProtKB-KW"/>
</dbReference>
<reference evidence="7 8" key="1">
    <citation type="submission" date="2024-10" db="EMBL/GenBank/DDBJ databases">
        <title>Updated reference genomes for cyclostephanoid diatoms.</title>
        <authorList>
            <person name="Roberts W.R."/>
            <person name="Alverson A.J."/>
        </authorList>
    </citation>
    <scope>NUCLEOTIDE SEQUENCE [LARGE SCALE GENOMIC DNA]</scope>
    <source>
        <strain evidence="7 8">AJA010-31</strain>
    </source>
</reference>
<feature type="compositionally biased region" description="Basic residues" evidence="5">
    <location>
        <begin position="54"/>
        <end position="68"/>
    </location>
</feature>
<dbReference type="InterPro" id="IPR006073">
    <property type="entry name" value="GTP-bd"/>
</dbReference>
<dbReference type="Proteomes" id="UP001530400">
    <property type="component" value="Unassembled WGS sequence"/>
</dbReference>
<evidence type="ECO:0000256" key="2">
    <source>
        <dbReference type="ARBA" id="ARBA00022741"/>
    </source>
</evidence>
<keyword evidence="2" id="KW-0547">Nucleotide-binding</keyword>
<sequence>MTCRSKVFSTTATKPAEESTSISNRVAFQSLPVIPSILAHIEKIGVGIRSKPSLSRKRRSNVTTKRSKPSFDDTLNDAEEVEFFANREREHSSSWRDRRAQTVFTSLGKKKRGVAQKVKTTTIPETSGSYWLPPPPFSSFSRSNNNITKQSNGQQVLKDLKFTRRPVKCLGKAGSMKDKLPLESKGLSEIAIIGRSNVGKSTVLNALLYGNTDESLSQRRFQRGRTPQGAKLPKGVKATTSHKPGETKELSFYQITADVEINSEDGVTSTANRESESNLNKQLSKMSLLLVDLPGYGFAFAKEERTKEWQELMHHYLLERRSLKRILLLLDARHGFKQTDFEFREHLDIVESITCCRCAANIILCAQLAISRMSAKRELPPIQVVLTKCDLVKQADLARRAYLVRKQLSDFLIREPSSLPVMLVSALPGLGFNNIRNGKPLGGVLELQRELAALVPVPRVHGKYNT</sequence>
<keyword evidence="3" id="KW-0460">Magnesium</keyword>
<protein>
    <recommendedName>
        <fullName evidence="6">EngB-type G domain-containing protein</fullName>
    </recommendedName>
</protein>
<dbReference type="Pfam" id="PF01926">
    <property type="entry name" value="MMR_HSR1"/>
    <property type="match status" value="1"/>
</dbReference>
<dbReference type="PANTHER" id="PTHR11649:SF13">
    <property type="entry name" value="ENGB-TYPE G DOMAIN-CONTAINING PROTEIN"/>
    <property type="match status" value="1"/>
</dbReference>
<dbReference type="InterPro" id="IPR030393">
    <property type="entry name" value="G_ENGB_dom"/>
</dbReference>
<evidence type="ECO:0000259" key="6">
    <source>
        <dbReference type="PROSITE" id="PS51706"/>
    </source>
</evidence>
<dbReference type="AlphaFoldDB" id="A0ABD3NGE1"/>
<accession>A0ABD3NGE1</accession>
<organism evidence="7 8">
    <name type="scientific">Cyclotella atomus</name>
    <dbReference type="NCBI Taxonomy" id="382360"/>
    <lineage>
        <taxon>Eukaryota</taxon>
        <taxon>Sar</taxon>
        <taxon>Stramenopiles</taxon>
        <taxon>Ochrophyta</taxon>
        <taxon>Bacillariophyta</taxon>
        <taxon>Coscinodiscophyceae</taxon>
        <taxon>Thalassiosirophycidae</taxon>
        <taxon>Stephanodiscales</taxon>
        <taxon>Stephanodiscaceae</taxon>
        <taxon>Cyclotella</taxon>
    </lineage>
</organism>
<evidence type="ECO:0000256" key="3">
    <source>
        <dbReference type="ARBA" id="ARBA00022842"/>
    </source>
</evidence>
<dbReference type="InterPro" id="IPR027417">
    <property type="entry name" value="P-loop_NTPase"/>
</dbReference>
<dbReference type="CDD" id="cd01876">
    <property type="entry name" value="YihA_EngB"/>
    <property type="match status" value="1"/>
</dbReference>
<dbReference type="GO" id="GO:0046872">
    <property type="term" value="F:metal ion binding"/>
    <property type="evidence" value="ECO:0007669"/>
    <property type="project" value="UniProtKB-KW"/>
</dbReference>
<proteinExistence type="predicted"/>
<evidence type="ECO:0000256" key="4">
    <source>
        <dbReference type="ARBA" id="ARBA00023134"/>
    </source>
</evidence>
<feature type="region of interest" description="Disordered" evidence="5">
    <location>
        <begin position="51"/>
        <end position="71"/>
    </location>
</feature>
<keyword evidence="8" id="KW-1185">Reference proteome</keyword>
<dbReference type="Gene3D" id="3.40.50.300">
    <property type="entry name" value="P-loop containing nucleotide triphosphate hydrolases"/>
    <property type="match status" value="1"/>
</dbReference>
<dbReference type="SUPFAM" id="SSF52540">
    <property type="entry name" value="P-loop containing nucleoside triphosphate hydrolases"/>
    <property type="match status" value="1"/>
</dbReference>
<evidence type="ECO:0000256" key="1">
    <source>
        <dbReference type="ARBA" id="ARBA00022723"/>
    </source>
</evidence>
<dbReference type="PANTHER" id="PTHR11649">
    <property type="entry name" value="MSS1/TRME-RELATED GTP-BINDING PROTEIN"/>
    <property type="match status" value="1"/>
</dbReference>
<evidence type="ECO:0000313" key="7">
    <source>
        <dbReference type="EMBL" id="KAL3774943.1"/>
    </source>
</evidence>
<evidence type="ECO:0000256" key="5">
    <source>
        <dbReference type="SAM" id="MobiDB-lite"/>
    </source>
</evidence>
<dbReference type="PROSITE" id="PS51706">
    <property type="entry name" value="G_ENGB"/>
    <property type="match status" value="1"/>
</dbReference>
<gene>
    <name evidence="7" type="ORF">ACHAWO_007903</name>
</gene>
<keyword evidence="4" id="KW-0342">GTP-binding</keyword>
<keyword evidence="1" id="KW-0479">Metal-binding</keyword>
<feature type="region of interest" description="Disordered" evidence="5">
    <location>
        <begin position="218"/>
        <end position="243"/>
    </location>
</feature>
<evidence type="ECO:0000313" key="8">
    <source>
        <dbReference type="Proteomes" id="UP001530400"/>
    </source>
</evidence>
<comment type="caution">
    <text evidence="7">The sequence shown here is derived from an EMBL/GenBank/DDBJ whole genome shotgun (WGS) entry which is preliminary data.</text>
</comment>
<dbReference type="EMBL" id="JALLPJ020001172">
    <property type="protein sequence ID" value="KAL3774943.1"/>
    <property type="molecule type" value="Genomic_DNA"/>
</dbReference>
<feature type="domain" description="EngB-type G" evidence="6">
    <location>
        <begin position="186"/>
        <end position="457"/>
    </location>
</feature>
<name>A0ABD3NGE1_9STRA</name>